<feature type="active site" evidence="12">
    <location>
        <position position="411"/>
    </location>
</feature>
<dbReference type="PANTHER" id="PTHR21248">
    <property type="entry name" value="CARDIOLIPIN SYNTHASE"/>
    <property type="match status" value="1"/>
</dbReference>
<keyword evidence="10 12" id="KW-0594">Phospholipid biosynthesis</keyword>
<dbReference type="KEGG" id="dtn:DTL3_0685"/>
<comment type="similarity">
    <text evidence="12">Belongs to the phospholipase D family. Cardiolipin synthase subfamily.</text>
</comment>
<evidence type="ECO:0000256" key="10">
    <source>
        <dbReference type="ARBA" id="ARBA00023209"/>
    </source>
</evidence>
<dbReference type="Pfam" id="PF13091">
    <property type="entry name" value="PLDc_2"/>
    <property type="match status" value="2"/>
</dbReference>
<evidence type="ECO:0000256" key="12">
    <source>
        <dbReference type="HAMAP-Rule" id="MF_01916"/>
    </source>
</evidence>
<dbReference type="InterPro" id="IPR022924">
    <property type="entry name" value="Cardiolipin_synthase"/>
</dbReference>
<evidence type="ECO:0000256" key="13">
    <source>
        <dbReference type="NCBIfam" id="TIGR04265"/>
    </source>
</evidence>
<dbReference type="CDD" id="cd09112">
    <property type="entry name" value="PLDc_CLS_2"/>
    <property type="match status" value="1"/>
</dbReference>
<protein>
    <recommendedName>
        <fullName evidence="12 13">Cardiolipin synthase</fullName>
        <shortName evidence="12">CL synthase</shortName>
        <ecNumber evidence="12 13">2.7.8.-</ecNumber>
    </recommendedName>
</protein>
<evidence type="ECO:0000256" key="6">
    <source>
        <dbReference type="ARBA" id="ARBA00022737"/>
    </source>
</evidence>
<evidence type="ECO:0000256" key="2">
    <source>
        <dbReference type="ARBA" id="ARBA00022475"/>
    </source>
</evidence>
<evidence type="ECO:0000313" key="16">
    <source>
        <dbReference type="Proteomes" id="UP000032809"/>
    </source>
</evidence>
<dbReference type="Proteomes" id="UP000032809">
    <property type="component" value="Chromosome I"/>
</dbReference>
<dbReference type="GO" id="GO:0032049">
    <property type="term" value="P:cardiolipin biosynthetic process"/>
    <property type="evidence" value="ECO:0007669"/>
    <property type="project" value="UniProtKB-UniRule"/>
</dbReference>
<proteinExistence type="inferred from homology"/>
<keyword evidence="3 12" id="KW-0444">Lipid biosynthesis</keyword>
<evidence type="ECO:0000256" key="9">
    <source>
        <dbReference type="ARBA" id="ARBA00023136"/>
    </source>
</evidence>
<evidence type="ECO:0000256" key="11">
    <source>
        <dbReference type="ARBA" id="ARBA00023264"/>
    </source>
</evidence>
<evidence type="ECO:0000256" key="1">
    <source>
        <dbReference type="ARBA" id="ARBA00004651"/>
    </source>
</evidence>
<feature type="domain" description="PLD phosphodiesterase" evidence="14">
    <location>
        <begin position="399"/>
        <end position="426"/>
    </location>
</feature>
<evidence type="ECO:0000256" key="5">
    <source>
        <dbReference type="ARBA" id="ARBA00022692"/>
    </source>
</evidence>
<dbReference type="GO" id="GO:0008808">
    <property type="term" value="F:cardiolipin synthase activity"/>
    <property type="evidence" value="ECO:0007669"/>
    <property type="project" value="UniProtKB-UniRule"/>
</dbReference>
<evidence type="ECO:0000256" key="8">
    <source>
        <dbReference type="ARBA" id="ARBA00023098"/>
    </source>
</evidence>
<dbReference type="PATRIC" id="fig|1006576.9.peg.665"/>
<feature type="domain" description="PLD phosphodiesterase" evidence="14">
    <location>
        <begin position="217"/>
        <end position="244"/>
    </location>
</feature>
<keyword evidence="6" id="KW-0677">Repeat</keyword>
<dbReference type="InterPro" id="IPR030874">
    <property type="entry name" value="Cardiolipin_synth_Firmi"/>
</dbReference>
<organism evidence="15 16">
    <name type="scientific">Defluviitoga tunisiensis</name>
    <dbReference type="NCBI Taxonomy" id="1006576"/>
    <lineage>
        <taxon>Bacteria</taxon>
        <taxon>Thermotogati</taxon>
        <taxon>Thermotogota</taxon>
        <taxon>Thermotogae</taxon>
        <taxon>Petrotogales</taxon>
        <taxon>Petrotogaceae</taxon>
        <taxon>Defluviitoga</taxon>
    </lineage>
</organism>
<dbReference type="OrthoDB" id="9762009at2"/>
<feature type="active site" evidence="12">
    <location>
        <position position="222"/>
    </location>
</feature>
<comment type="catalytic activity">
    <reaction evidence="12">
        <text>2 a 1,2-diacyl-sn-glycero-3-phospho-(1'-sn-glycerol) = a cardiolipin + glycerol</text>
        <dbReference type="Rhea" id="RHEA:31451"/>
        <dbReference type="ChEBI" id="CHEBI:17754"/>
        <dbReference type="ChEBI" id="CHEBI:62237"/>
        <dbReference type="ChEBI" id="CHEBI:64716"/>
    </reaction>
</comment>
<dbReference type="HOGENOM" id="CLU_038053_1_1_0"/>
<keyword evidence="9 12" id="KW-0472">Membrane</keyword>
<name>A0A0C7P150_DEFTU</name>
<dbReference type="SUPFAM" id="SSF56024">
    <property type="entry name" value="Phospholipase D/nuclease"/>
    <property type="match status" value="2"/>
</dbReference>
<feature type="transmembrane region" description="Helical" evidence="12">
    <location>
        <begin position="12"/>
        <end position="29"/>
    </location>
</feature>
<sequence>MYYIFSGKFEFWTLFVLIYAVIAIIVVILERKRPEKTISWLLVFAVFPLIGFAVYLFFGRNWKKSKLTSDIDLESSLTVTEEEIRRLEKVLGNVSDEYIQLINLLERTSRSPLYFGNDVTIFKDGKEKFRSFFQEIENAKETIHLEYYLVKGDDTGKKLKELLIKKANEGVKVKFIIDKIGARVRRSYIKDLEEAGVELALYTYFLSPLLKLINTQVNYRNHRKIAIIDSQIAYIGGLNIGDEYLGKGRLGYWRDVHLKVEGQAVNGLQKVFLEDFRKIKSIDGKKEFDLDTSKYYKNHEEKGDAILQIAVSGPESETPSIMQMIHKMITTAKDHIYISTPYFIPPESIMTALKIAALSGVKIKILFPGKLDHFMVYFASRTYLAELIKDNVDIYFYKKDRFTHSKFITIDSKISTVGSANIDIRSFDLNYEANVLIYDKEKTKELENIFLEDLKISTKLPQNYFEKIPWITKFTESFCRLFSNLL</sequence>
<keyword evidence="7 12" id="KW-1133">Transmembrane helix</keyword>
<dbReference type="SMART" id="SM00155">
    <property type="entry name" value="PLDc"/>
    <property type="match status" value="2"/>
</dbReference>
<evidence type="ECO:0000256" key="4">
    <source>
        <dbReference type="ARBA" id="ARBA00022679"/>
    </source>
</evidence>
<dbReference type="AlphaFoldDB" id="A0A0C7P150"/>
<feature type="active site" evidence="12">
    <location>
        <position position="224"/>
    </location>
</feature>
<evidence type="ECO:0000313" key="15">
    <source>
        <dbReference type="EMBL" id="CEP77995.1"/>
    </source>
</evidence>
<dbReference type="RefSeq" id="WP_045087530.1">
    <property type="nucleotide sequence ID" value="NZ_LN824141.1"/>
</dbReference>
<evidence type="ECO:0000259" key="14">
    <source>
        <dbReference type="PROSITE" id="PS50035"/>
    </source>
</evidence>
<dbReference type="InterPro" id="IPR027379">
    <property type="entry name" value="CLS_N"/>
</dbReference>
<feature type="active site" evidence="12">
    <location>
        <position position="229"/>
    </location>
</feature>
<dbReference type="InterPro" id="IPR001736">
    <property type="entry name" value="PLipase_D/transphosphatidylase"/>
</dbReference>
<dbReference type="EMBL" id="LN824141">
    <property type="protein sequence ID" value="CEP77995.1"/>
    <property type="molecule type" value="Genomic_DNA"/>
</dbReference>
<dbReference type="CDD" id="cd09110">
    <property type="entry name" value="PLDc_CLS_1"/>
    <property type="match status" value="1"/>
</dbReference>
<dbReference type="InterPro" id="IPR025202">
    <property type="entry name" value="PLD-like_dom"/>
</dbReference>
<dbReference type="Gene3D" id="3.30.870.10">
    <property type="entry name" value="Endonuclease Chain A"/>
    <property type="match status" value="2"/>
</dbReference>
<keyword evidence="5 12" id="KW-0812">Transmembrane</keyword>
<comment type="subcellular location">
    <subcellularLocation>
        <location evidence="1 12">Cell membrane</location>
        <topology evidence="1 12">Multi-pass membrane protein</topology>
    </subcellularLocation>
</comment>
<feature type="transmembrane region" description="Helical" evidence="12">
    <location>
        <begin position="38"/>
        <end position="58"/>
    </location>
</feature>
<dbReference type="STRING" id="1006576.DTL3_0685"/>
<keyword evidence="8 12" id="KW-0443">Lipid metabolism</keyword>
<dbReference type="GO" id="GO:0005886">
    <property type="term" value="C:plasma membrane"/>
    <property type="evidence" value="ECO:0007669"/>
    <property type="project" value="UniProtKB-SubCell"/>
</dbReference>
<reference evidence="16" key="1">
    <citation type="submission" date="2014-11" db="EMBL/GenBank/DDBJ databases">
        <authorList>
            <person name="Wibberg D."/>
        </authorList>
    </citation>
    <scope>NUCLEOTIDE SEQUENCE [LARGE SCALE GENOMIC DNA]</scope>
    <source>
        <strain evidence="16">L3</strain>
    </source>
</reference>
<dbReference type="Pfam" id="PF13396">
    <property type="entry name" value="PLDc_N"/>
    <property type="match status" value="1"/>
</dbReference>
<feature type="active site" evidence="12">
    <location>
        <position position="404"/>
    </location>
</feature>
<comment type="function">
    <text evidence="12">Catalyzes the reversible phosphatidyl group transfer from one phosphatidylglycerol molecule to another to form cardiolipin (CL) (diphosphatidylglycerol) and glycerol.</text>
</comment>
<keyword evidence="2 12" id="KW-1003">Cell membrane</keyword>
<dbReference type="PANTHER" id="PTHR21248:SF22">
    <property type="entry name" value="PHOSPHOLIPASE D"/>
    <property type="match status" value="1"/>
</dbReference>
<evidence type="ECO:0000256" key="7">
    <source>
        <dbReference type="ARBA" id="ARBA00022989"/>
    </source>
</evidence>
<keyword evidence="11 12" id="KW-1208">Phospholipid metabolism</keyword>
<dbReference type="PROSITE" id="PS50035">
    <property type="entry name" value="PLD"/>
    <property type="match status" value="2"/>
</dbReference>
<feature type="active site" evidence="12">
    <location>
        <position position="406"/>
    </location>
</feature>
<keyword evidence="4 12" id="KW-0808">Transferase</keyword>
<dbReference type="EC" id="2.7.8.-" evidence="12 13"/>
<evidence type="ECO:0000256" key="3">
    <source>
        <dbReference type="ARBA" id="ARBA00022516"/>
    </source>
</evidence>
<dbReference type="HAMAP" id="MF_01916">
    <property type="entry name" value="Cardiolipin_synth_Cls"/>
    <property type="match status" value="1"/>
</dbReference>
<keyword evidence="16" id="KW-1185">Reference proteome</keyword>
<gene>
    <name evidence="15" type="primary">cls</name>
    <name evidence="15" type="ORF">DTL3_0685</name>
</gene>
<dbReference type="NCBIfam" id="TIGR04265">
    <property type="entry name" value="bac_cardiolipin"/>
    <property type="match status" value="1"/>
</dbReference>
<accession>A0A0C7P150</accession>